<dbReference type="GO" id="GO:0000271">
    <property type="term" value="P:polysaccharide biosynthetic process"/>
    <property type="evidence" value="ECO:0007669"/>
    <property type="project" value="TreeGrafter"/>
</dbReference>
<keyword evidence="3" id="KW-0012">Acyltransferase</keyword>
<evidence type="ECO:0000256" key="1">
    <source>
        <dbReference type="SAM" id="Phobius"/>
    </source>
</evidence>
<feature type="transmembrane region" description="Helical" evidence="1">
    <location>
        <begin position="38"/>
        <end position="55"/>
    </location>
</feature>
<dbReference type="PATRIC" id="fig|1002364.3.peg.4150"/>
<feature type="transmembrane region" description="Helical" evidence="1">
    <location>
        <begin position="334"/>
        <end position="357"/>
    </location>
</feature>
<feature type="transmembrane region" description="Helical" evidence="1">
    <location>
        <begin position="307"/>
        <end position="328"/>
    </location>
</feature>
<reference evidence="3 4" key="1">
    <citation type="submission" date="2011-08" db="EMBL/GenBank/DDBJ databases">
        <authorList>
            <person name="Weinstock G."/>
            <person name="Sodergren E."/>
            <person name="Clifton S."/>
            <person name="Fulton L."/>
            <person name="Fulton B."/>
            <person name="Courtney L."/>
            <person name="Fronick C."/>
            <person name="Harrison M."/>
            <person name="Strong C."/>
            <person name="Farmer C."/>
            <person name="Delahaunty K."/>
            <person name="Markovic C."/>
            <person name="Hall O."/>
            <person name="Minx P."/>
            <person name="Tomlinson C."/>
            <person name="Mitreva M."/>
            <person name="Hou S."/>
            <person name="Chen J."/>
            <person name="Wollam A."/>
            <person name="Pepin K.H."/>
            <person name="Johnson M."/>
            <person name="Bhonagiri V."/>
            <person name="Zhang X."/>
            <person name="Suruliraj S."/>
            <person name="Warren W."/>
            <person name="Chinwalla A."/>
            <person name="Mardis E.R."/>
            <person name="Wilson R.K."/>
        </authorList>
    </citation>
    <scope>NUCLEOTIDE SEQUENCE [LARGE SCALE GENOMIC DNA]</scope>
    <source>
        <strain evidence="3 4">ATCC 51873</strain>
    </source>
</reference>
<feature type="transmembrane region" description="Helical" evidence="1">
    <location>
        <begin position="269"/>
        <end position="286"/>
    </location>
</feature>
<evidence type="ECO:0000259" key="2">
    <source>
        <dbReference type="Pfam" id="PF01757"/>
    </source>
</evidence>
<dbReference type="GO" id="GO:0016020">
    <property type="term" value="C:membrane"/>
    <property type="evidence" value="ECO:0007669"/>
    <property type="project" value="TreeGrafter"/>
</dbReference>
<dbReference type="AlphaFoldDB" id="G9YDC3"/>
<dbReference type="Pfam" id="PF01757">
    <property type="entry name" value="Acyl_transf_3"/>
    <property type="match status" value="1"/>
</dbReference>
<dbReference type="RefSeq" id="WP_004096768.1">
    <property type="nucleotide sequence ID" value="NZ_JH417555.1"/>
</dbReference>
<feature type="transmembrane region" description="Helical" evidence="1">
    <location>
        <begin position="245"/>
        <end position="263"/>
    </location>
</feature>
<sequence length="365" mass="41588">MLTATIIISFFIYCSILSKANILPHLSSSGSRFKHIDGLRGLAAVLVVCAHSWRISQVGFINDNILTYHHYNANLGAIGVQIFFCITGFLFTRKALTDKNINWNNFFLSRIKRLVPLYVLFFLLLITISLFIANKIDVNFLIQSFKMLTLGLMGSDYVLTGENLSHLTSILWTLPYEIKFYIALPALCAAISTRTSLLISTLFILIFAAASLYIYSFNAWVYFIIGGVTAFLNEKYISVNLLKRHSNIIFIFSAIIIICSSFLDVDKYGYIRFIFMCYFFPVVVLSSPSMLKSKSLSFMGEISYSIYLIHILIIFLVTKFLSLFFANYHASDFVSLSLMSLCCLAICIICSLTFKYVEYPFLRRK</sequence>
<dbReference type="InterPro" id="IPR050879">
    <property type="entry name" value="Acyltransferase_3"/>
</dbReference>
<keyword evidence="1" id="KW-0472">Membrane</keyword>
<feature type="domain" description="Acyltransferase 3" evidence="2">
    <location>
        <begin position="36"/>
        <end position="351"/>
    </location>
</feature>
<keyword evidence="1" id="KW-1133">Transmembrane helix</keyword>
<proteinExistence type="predicted"/>
<dbReference type="Proteomes" id="UP000005959">
    <property type="component" value="Unassembled WGS sequence"/>
</dbReference>
<dbReference type="GO" id="GO:0016747">
    <property type="term" value="F:acyltransferase activity, transferring groups other than amino-acyl groups"/>
    <property type="evidence" value="ECO:0007669"/>
    <property type="project" value="InterPro"/>
</dbReference>
<feature type="transmembrane region" description="Helical" evidence="1">
    <location>
        <begin position="6"/>
        <end position="26"/>
    </location>
</feature>
<dbReference type="PANTHER" id="PTHR23028:SF53">
    <property type="entry name" value="ACYL_TRANSF_3 DOMAIN-CONTAINING PROTEIN"/>
    <property type="match status" value="1"/>
</dbReference>
<gene>
    <name evidence="3" type="ORF">HMPREF0454_04621</name>
</gene>
<feature type="transmembrane region" description="Helical" evidence="1">
    <location>
        <begin position="212"/>
        <end position="233"/>
    </location>
</feature>
<evidence type="ECO:0000313" key="4">
    <source>
        <dbReference type="Proteomes" id="UP000005959"/>
    </source>
</evidence>
<dbReference type="EMBL" id="AGCI01000111">
    <property type="protein sequence ID" value="EHM37887.1"/>
    <property type="molecule type" value="Genomic_DNA"/>
</dbReference>
<keyword evidence="3" id="KW-0808">Transferase</keyword>
<keyword evidence="1" id="KW-0812">Transmembrane</keyword>
<dbReference type="PANTHER" id="PTHR23028">
    <property type="entry name" value="ACETYLTRANSFERASE"/>
    <property type="match status" value="1"/>
</dbReference>
<dbReference type="HOGENOM" id="CLU_005679_2_0_6"/>
<name>G9YDC3_HAFAL</name>
<organism evidence="3 4">
    <name type="scientific">Hafnia alvei ATCC 51873</name>
    <dbReference type="NCBI Taxonomy" id="1002364"/>
    <lineage>
        <taxon>Bacteria</taxon>
        <taxon>Pseudomonadati</taxon>
        <taxon>Pseudomonadota</taxon>
        <taxon>Gammaproteobacteria</taxon>
        <taxon>Enterobacterales</taxon>
        <taxon>Hafniaceae</taxon>
        <taxon>Hafnia</taxon>
    </lineage>
</organism>
<feature type="transmembrane region" description="Helical" evidence="1">
    <location>
        <begin position="180"/>
        <end position="206"/>
    </location>
</feature>
<evidence type="ECO:0000313" key="3">
    <source>
        <dbReference type="EMBL" id="EHM37887.1"/>
    </source>
</evidence>
<dbReference type="InterPro" id="IPR002656">
    <property type="entry name" value="Acyl_transf_3_dom"/>
</dbReference>
<feature type="transmembrane region" description="Helical" evidence="1">
    <location>
        <begin position="75"/>
        <end position="93"/>
    </location>
</feature>
<comment type="caution">
    <text evidence="3">The sequence shown here is derived from an EMBL/GenBank/DDBJ whole genome shotgun (WGS) entry which is preliminary data.</text>
</comment>
<feature type="transmembrane region" description="Helical" evidence="1">
    <location>
        <begin position="114"/>
        <end position="134"/>
    </location>
</feature>
<accession>G9YDC3</accession>
<protein>
    <submittedName>
        <fullName evidence="3">Acyltransferase</fullName>
    </submittedName>
</protein>